<feature type="transmembrane region" description="Helical" evidence="8">
    <location>
        <begin position="161"/>
        <end position="184"/>
    </location>
</feature>
<dbReference type="InterPro" id="IPR011527">
    <property type="entry name" value="ABC1_TM_dom"/>
</dbReference>
<dbReference type="SUPFAM" id="SSF90123">
    <property type="entry name" value="ABC transporter transmembrane region"/>
    <property type="match status" value="1"/>
</dbReference>
<feature type="transmembrane region" description="Helical" evidence="8">
    <location>
        <begin position="49"/>
        <end position="74"/>
    </location>
</feature>
<dbReference type="GO" id="GO:0005524">
    <property type="term" value="F:ATP binding"/>
    <property type="evidence" value="ECO:0007669"/>
    <property type="project" value="UniProtKB-KW"/>
</dbReference>
<gene>
    <name evidence="11" type="ORF">NE857_12300</name>
</gene>
<dbReference type="InterPro" id="IPR039421">
    <property type="entry name" value="Type_1_exporter"/>
</dbReference>
<dbReference type="SMART" id="SM00382">
    <property type="entry name" value="AAA"/>
    <property type="match status" value="1"/>
</dbReference>
<evidence type="ECO:0000256" key="3">
    <source>
        <dbReference type="ARBA" id="ARBA00022741"/>
    </source>
</evidence>
<dbReference type="PROSITE" id="PS50893">
    <property type="entry name" value="ABC_TRANSPORTER_2"/>
    <property type="match status" value="1"/>
</dbReference>
<organism evidence="11 12">
    <name type="scientific">Nocardiopsis exhalans</name>
    <dbReference type="NCBI Taxonomy" id="163604"/>
    <lineage>
        <taxon>Bacteria</taxon>
        <taxon>Bacillati</taxon>
        <taxon>Actinomycetota</taxon>
        <taxon>Actinomycetes</taxon>
        <taxon>Streptosporangiales</taxon>
        <taxon>Nocardiopsidaceae</taxon>
        <taxon>Nocardiopsis</taxon>
    </lineage>
</organism>
<dbReference type="RefSeq" id="WP_254421097.1">
    <property type="nucleotide sequence ID" value="NZ_BAAAJB010000046.1"/>
</dbReference>
<dbReference type="InterPro" id="IPR036640">
    <property type="entry name" value="ABC1_TM_sf"/>
</dbReference>
<sequence>MSVDATTEEPSAQERPPPDGTAREEEPSDSVAQRVAALLPFAREDRASYVLSAVLATAGTLALLGQFYVIYLAIDGVVADEATGPGMYALAGAVLALLVAHHVLMAVSTLISHRAAFRTLYRLRLRIGRRLGRVPLGRVTGRRSGEIQRTLSEDVERLESFLAHAIPELVAALVVVAVTTVWMFAVDWRMALAAAACLALAVALSGRAVHGSQALMGGYMAAMSRMNGSIVELVRAMPVVRTFNRTGDTFAEARDAIRGAADYQARWGLRFLPLFTGFFTLAAAPAVTIVPVGLLLWTNGSISTTDLLFFFVIGLGYGGPVTKLLNFTAQLTQLSYGARLVTDLEEAEVLPERERAPGPGDGTVEFDGVGFRYEGAGTEALTDVSFRASPGTVTALVGPSGAGKSTVAKLLCRFFDTDTGTVRVGGDDVRDLPFSALMSRVSFVFQDTFLFDDTVAANLRVADPDADDARLEDVCRRARAHEFVADLPEGYETRVGEQGSRLSGGQRQRLAIARALLKDTDVIVLDEATAFIDPENEVAVQEAVEALVHDRTVIVVAHRLSTITGADQILVVDGGRIVERGRHDDLVAADALYARMWRAFEATESIALGEAVHGAPTEPIQPTAPNGQEDV</sequence>
<evidence type="ECO:0000256" key="1">
    <source>
        <dbReference type="ARBA" id="ARBA00004651"/>
    </source>
</evidence>
<dbReference type="Proteomes" id="UP001055940">
    <property type="component" value="Chromosome"/>
</dbReference>
<feature type="transmembrane region" description="Helical" evidence="8">
    <location>
        <begin position="86"/>
        <end position="112"/>
    </location>
</feature>
<evidence type="ECO:0000256" key="6">
    <source>
        <dbReference type="ARBA" id="ARBA00023136"/>
    </source>
</evidence>
<feature type="domain" description="ABC transporter" evidence="9">
    <location>
        <begin position="364"/>
        <end position="599"/>
    </location>
</feature>
<evidence type="ECO:0000313" key="11">
    <source>
        <dbReference type="EMBL" id="USY22312.1"/>
    </source>
</evidence>
<evidence type="ECO:0000256" key="4">
    <source>
        <dbReference type="ARBA" id="ARBA00022840"/>
    </source>
</evidence>
<feature type="transmembrane region" description="Helical" evidence="8">
    <location>
        <begin position="307"/>
        <end position="325"/>
    </location>
</feature>
<dbReference type="InterPro" id="IPR003439">
    <property type="entry name" value="ABC_transporter-like_ATP-bd"/>
</dbReference>
<feature type="transmembrane region" description="Helical" evidence="8">
    <location>
        <begin position="271"/>
        <end position="295"/>
    </location>
</feature>
<proteinExistence type="predicted"/>
<feature type="transmembrane region" description="Helical" evidence="8">
    <location>
        <begin position="190"/>
        <end position="210"/>
    </location>
</feature>
<dbReference type="PANTHER" id="PTHR24221">
    <property type="entry name" value="ATP-BINDING CASSETTE SUB-FAMILY B"/>
    <property type="match status" value="1"/>
</dbReference>
<dbReference type="SUPFAM" id="SSF52540">
    <property type="entry name" value="P-loop containing nucleoside triphosphate hydrolases"/>
    <property type="match status" value="1"/>
</dbReference>
<dbReference type="InterPro" id="IPR027417">
    <property type="entry name" value="P-loop_NTPase"/>
</dbReference>
<comment type="subcellular location">
    <subcellularLocation>
        <location evidence="1">Cell membrane</location>
        <topology evidence="1">Multi-pass membrane protein</topology>
    </subcellularLocation>
</comment>
<keyword evidence="2 8" id="KW-0812">Transmembrane</keyword>
<keyword evidence="12" id="KW-1185">Reference proteome</keyword>
<evidence type="ECO:0000313" key="12">
    <source>
        <dbReference type="Proteomes" id="UP001055940"/>
    </source>
</evidence>
<accession>A0ABY5DE73</accession>
<evidence type="ECO:0000259" key="9">
    <source>
        <dbReference type="PROSITE" id="PS50893"/>
    </source>
</evidence>
<feature type="compositionally biased region" description="Polar residues" evidence="7">
    <location>
        <begin position="1"/>
        <end position="10"/>
    </location>
</feature>
<dbReference type="Gene3D" id="3.40.50.300">
    <property type="entry name" value="P-loop containing nucleotide triphosphate hydrolases"/>
    <property type="match status" value="1"/>
</dbReference>
<dbReference type="EMBL" id="CP099837">
    <property type="protein sequence ID" value="USY22312.1"/>
    <property type="molecule type" value="Genomic_DNA"/>
</dbReference>
<evidence type="ECO:0000259" key="10">
    <source>
        <dbReference type="PROSITE" id="PS50929"/>
    </source>
</evidence>
<evidence type="ECO:0000256" key="7">
    <source>
        <dbReference type="SAM" id="MobiDB-lite"/>
    </source>
</evidence>
<keyword evidence="6 8" id="KW-0472">Membrane</keyword>
<keyword evidence="3" id="KW-0547">Nucleotide-binding</keyword>
<evidence type="ECO:0000256" key="5">
    <source>
        <dbReference type="ARBA" id="ARBA00022989"/>
    </source>
</evidence>
<protein>
    <submittedName>
        <fullName evidence="11">ABC transporter ATP-binding protein/permease</fullName>
    </submittedName>
</protein>
<dbReference type="PROSITE" id="PS00211">
    <property type="entry name" value="ABC_TRANSPORTER_1"/>
    <property type="match status" value="1"/>
</dbReference>
<dbReference type="InterPro" id="IPR003593">
    <property type="entry name" value="AAA+_ATPase"/>
</dbReference>
<feature type="region of interest" description="Disordered" evidence="7">
    <location>
        <begin position="1"/>
        <end position="29"/>
    </location>
</feature>
<reference evidence="11" key="1">
    <citation type="submission" date="2022-06" db="EMBL/GenBank/DDBJ databases">
        <authorList>
            <person name="Ping M."/>
        </authorList>
    </citation>
    <scope>NUCLEOTIDE SEQUENCE</scope>
    <source>
        <strain evidence="11">JCM11759T</strain>
    </source>
</reference>
<evidence type="ECO:0000256" key="8">
    <source>
        <dbReference type="SAM" id="Phobius"/>
    </source>
</evidence>
<feature type="domain" description="ABC transmembrane type-1" evidence="10">
    <location>
        <begin position="50"/>
        <end position="333"/>
    </location>
</feature>
<dbReference type="PROSITE" id="PS50929">
    <property type="entry name" value="ABC_TM1F"/>
    <property type="match status" value="1"/>
</dbReference>
<keyword evidence="5 8" id="KW-1133">Transmembrane helix</keyword>
<dbReference type="Gene3D" id="1.20.1560.10">
    <property type="entry name" value="ABC transporter type 1, transmembrane domain"/>
    <property type="match status" value="1"/>
</dbReference>
<dbReference type="InterPro" id="IPR017871">
    <property type="entry name" value="ABC_transporter-like_CS"/>
</dbReference>
<keyword evidence="4 11" id="KW-0067">ATP-binding</keyword>
<dbReference type="Pfam" id="PF00664">
    <property type="entry name" value="ABC_membrane"/>
    <property type="match status" value="1"/>
</dbReference>
<dbReference type="PANTHER" id="PTHR24221:SF654">
    <property type="entry name" value="ATP-BINDING CASSETTE SUB-FAMILY B MEMBER 6"/>
    <property type="match status" value="1"/>
</dbReference>
<evidence type="ECO:0000256" key="2">
    <source>
        <dbReference type="ARBA" id="ARBA00022692"/>
    </source>
</evidence>
<name>A0ABY5DE73_9ACTN</name>
<dbReference type="Pfam" id="PF00005">
    <property type="entry name" value="ABC_tran"/>
    <property type="match status" value="1"/>
</dbReference>